<proteinExistence type="predicted"/>
<keyword evidence="4" id="KW-0012">Acyltransferase</keyword>
<keyword evidence="1" id="KW-0678">Repressor</keyword>
<evidence type="ECO:0000256" key="3">
    <source>
        <dbReference type="ARBA" id="ARBA00022679"/>
    </source>
</evidence>
<reference evidence="7 8" key="1">
    <citation type="journal article" date="2019" name="Int. J. Syst. Evol. Microbiol.">
        <title>Bifidobacterium jacchi sp. nov., isolated from the faeces of a baby common marmoset (Callithrix jacchus).</title>
        <authorList>
            <person name="Modesto M."/>
            <person name="Watanabe K."/>
            <person name="Arita M."/>
            <person name="Satti M."/>
            <person name="Oki K."/>
            <person name="Sciavilla P."/>
            <person name="Patavino C."/>
            <person name="Camma C."/>
            <person name="Michelini S."/>
            <person name="Sgorbati B."/>
            <person name="Mattarelli P."/>
        </authorList>
    </citation>
    <scope>NUCLEOTIDE SEQUENCE [LARGE SCALE GENOMIC DNA]</scope>
    <source>
        <strain evidence="7 8">MRM 9.3</strain>
    </source>
</reference>
<dbReference type="InterPro" id="IPR000182">
    <property type="entry name" value="GNAT_dom"/>
</dbReference>
<dbReference type="Pfam" id="PF00583">
    <property type="entry name" value="Acetyltransf_1"/>
    <property type="match status" value="1"/>
</dbReference>
<evidence type="ECO:0000313" key="8">
    <source>
        <dbReference type="Proteomes" id="UP000326336"/>
    </source>
</evidence>
<dbReference type="SUPFAM" id="SSF55729">
    <property type="entry name" value="Acyl-CoA N-acyltransferases (Nat)"/>
    <property type="match status" value="1"/>
</dbReference>
<accession>A0A5N5RLC3</accession>
<keyword evidence="3 7" id="KW-0808">Transferase</keyword>
<dbReference type="EMBL" id="RQSP01000010">
    <property type="protein sequence ID" value="KAB5607571.1"/>
    <property type="molecule type" value="Genomic_DNA"/>
</dbReference>
<dbReference type="AlphaFoldDB" id="A0A5N5RLC3"/>
<evidence type="ECO:0000256" key="2">
    <source>
        <dbReference type="ARBA" id="ARBA00022649"/>
    </source>
</evidence>
<dbReference type="InterPro" id="IPR016181">
    <property type="entry name" value="Acyl_CoA_acyltransferase"/>
</dbReference>
<name>A0A5N5RLC3_9BIFI</name>
<evidence type="ECO:0000256" key="5">
    <source>
        <dbReference type="ARBA" id="ARBA00049880"/>
    </source>
</evidence>
<evidence type="ECO:0000313" key="7">
    <source>
        <dbReference type="EMBL" id="KAB5607571.1"/>
    </source>
</evidence>
<protein>
    <submittedName>
        <fullName evidence="7">GNAT family N-acetyltransferase</fullName>
    </submittedName>
</protein>
<evidence type="ECO:0000259" key="6">
    <source>
        <dbReference type="Pfam" id="PF00583"/>
    </source>
</evidence>
<dbReference type="PANTHER" id="PTHR36449">
    <property type="entry name" value="ACETYLTRANSFERASE-RELATED"/>
    <property type="match status" value="1"/>
</dbReference>
<evidence type="ECO:0000256" key="1">
    <source>
        <dbReference type="ARBA" id="ARBA00022491"/>
    </source>
</evidence>
<comment type="caution">
    <text evidence="7">The sequence shown here is derived from an EMBL/GenBank/DDBJ whole genome shotgun (WGS) entry which is preliminary data.</text>
</comment>
<dbReference type="GO" id="GO:0016747">
    <property type="term" value="F:acyltransferase activity, transferring groups other than amino-acyl groups"/>
    <property type="evidence" value="ECO:0007669"/>
    <property type="project" value="InterPro"/>
</dbReference>
<evidence type="ECO:0000256" key="4">
    <source>
        <dbReference type="ARBA" id="ARBA00023315"/>
    </source>
</evidence>
<dbReference type="Gene3D" id="3.40.630.30">
    <property type="match status" value="1"/>
</dbReference>
<organism evidence="7 8">
    <name type="scientific">Bifidobacterium jacchi</name>
    <dbReference type="NCBI Taxonomy" id="2490545"/>
    <lineage>
        <taxon>Bacteria</taxon>
        <taxon>Bacillati</taxon>
        <taxon>Actinomycetota</taxon>
        <taxon>Actinomycetes</taxon>
        <taxon>Bifidobacteriales</taxon>
        <taxon>Bifidobacteriaceae</taxon>
        <taxon>Bifidobacterium</taxon>
    </lineage>
</organism>
<comment type="catalytic activity">
    <reaction evidence="5">
        <text>glycyl-tRNA(Gly) + acetyl-CoA = N-acetylglycyl-tRNA(Gly) + CoA + H(+)</text>
        <dbReference type="Rhea" id="RHEA:81867"/>
        <dbReference type="Rhea" id="RHEA-COMP:9683"/>
        <dbReference type="Rhea" id="RHEA-COMP:19766"/>
        <dbReference type="ChEBI" id="CHEBI:15378"/>
        <dbReference type="ChEBI" id="CHEBI:57287"/>
        <dbReference type="ChEBI" id="CHEBI:57288"/>
        <dbReference type="ChEBI" id="CHEBI:78522"/>
        <dbReference type="ChEBI" id="CHEBI:232036"/>
    </reaction>
</comment>
<feature type="domain" description="N-acetyltransferase" evidence="6">
    <location>
        <begin position="23"/>
        <end position="148"/>
    </location>
</feature>
<dbReference type="RefSeq" id="WP_151916588.1">
    <property type="nucleotide sequence ID" value="NZ_RQSP01000010.1"/>
</dbReference>
<sequence>MSGELWTRIVKLDDMVDISTFSCGEPEIDVWLHRDALERQEEGGCTVYVAVDGMQTVIGFFSLSMHYLQNRTIPEPVKTGVALPGNIPCVLLGRFGIDSHFHGKHQGTLLIREAIMTAKSIADTVGCRLMYVQAMNDRLIAWYEGQGFASMPKHPRNMVLDLKSFSADD</sequence>
<dbReference type="Proteomes" id="UP000326336">
    <property type="component" value="Unassembled WGS sequence"/>
</dbReference>
<gene>
    <name evidence="7" type="ORF">EHS19_04475</name>
</gene>
<dbReference type="PANTHER" id="PTHR36449:SF1">
    <property type="entry name" value="ACETYLTRANSFERASE"/>
    <property type="match status" value="1"/>
</dbReference>
<dbReference type="OrthoDB" id="9799147at2"/>
<keyword evidence="8" id="KW-1185">Reference proteome</keyword>
<keyword evidence="2" id="KW-1277">Toxin-antitoxin system</keyword>